<dbReference type="InterPro" id="IPR039647">
    <property type="entry name" value="EF_hand_pair_protein_CML-like"/>
</dbReference>
<comment type="similarity">
    <text evidence="2">Belongs to the calmodulin family.</text>
</comment>
<evidence type="ECO:0000256" key="2">
    <source>
        <dbReference type="ARBA" id="ARBA00009763"/>
    </source>
</evidence>
<evidence type="ECO:0000256" key="6">
    <source>
        <dbReference type="SAM" id="MobiDB-lite"/>
    </source>
</evidence>
<dbReference type="Gramene" id="ESQ38946">
    <property type="protein sequence ID" value="ESQ38946"/>
    <property type="gene ID" value="EUTSA_v10001753mg"/>
</dbReference>
<evidence type="ECO:0000256" key="5">
    <source>
        <dbReference type="ARBA" id="ARBA00022837"/>
    </source>
</evidence>
<evidence type="ECO:0000256" key="1">
    <source>
        <dbReference type="ARBA" id="ARBA00003291"/>
    </source>
</evidence>
<dbReference type="KEGG" id="eus:EUTSA_v10001753mg"/>
<evidence type="ECO:0000256" key="3">
    <source>
        <dbReference type="ARBA" id="ARBA00022723"/>
    </source>
</evidence>
<dbReference type="Gene3D" id="1.10.238.10">
    <property type="entry name" value="EF-hand"/>
    <property type="match status" value="2"/>
</dbReference>
<dbReference type="InterPro" id="IPR018247">
    <property type="entry name" value="EF_Hand_1_Ca_BS"/>
</dbReference>
<feature type="region of interest" description="Disordered" evidence="6">
    <location>
        <begin position="1"/>
        <end position="25"/>
    </location>
</feature>
<dbReference type="PROSITE" id="PS50222">
    <property type="entry name" value="EF_HAND_2"/>
    <property type="match status" value="4"/>
</dbReference>
<dbReference type="EMBL" id="KI517481">
    <property type="protein sequence ID" value="ESQ38946.1"/>
    <property type="molecule type" value="Genomic_DNA"/>
</dbReference>
<dbReference type="SUPFAM" id="SSF47473">
    <property type="entry name" value="EF-hand"/>
    <property type="match status" value="1"/>
</dbReference>
<keyword evidence="9" id="KW-1185">Reference proteome</keyword>
<organism evidence="8 9">
    <name type="scientific">Eutrema salsugineum</name>
    <name type="common">Saltwater cress</name>
    <name type="synonym">Sisymbrium salsugineum</name>
    <dbReference type="NCBI Taxonomy" id="72664"/>
    <lineage>
        <taxon>Eukaryota</taxon>
        <taxon>Viridiplantae</taxon>
        <taxon>Streptophyta</taxon>
        <taxon>Embryophyta</taxon>
        <taxon>Tracheophyta</taxon>
        <taxon>Spermatophyta</taxon>
        <taxon>Magnoliopsida</taxon>
        <taxon>eudicotyledons</taxon>
        <taxon>Gunneridae</taxon>
        <taxon>Pentapetalae</taxon>
        <taxon>rosids</taxon>
        <taxon>malvids</taxon>
        <taxon>Brassicales</taxon>
        <taxon>Brassicaceae</taxon>
        <taxon>Eutremeae</taxon>
        <taxon>Eutrema</taxon>
    </lineage>
</organism>
<dbReference type="GO" id="GO:0010008">
    <property type="term" value="C:endosome membrane"/>
    <property type="evidence" value="ECO:0007669"/>
    <property type="project" value="EnsemblPlants"/>
</dbReference>
<protein>
    <recommendedName>
        <fullName evidence="7">EF-hand domain-containing protein</fullName>
    </recommendedName>
</protein>
<dbReference type="GO" id="GO:0005509">
    <property type="term" value="F:calcium ion binding"/>
    <property type="evidence" value="ECO:0007669"/>
    <property type="project" value="InterPro"/>
</dbReference>
<dbReference type="Proteomes" id="UP000030689">
    <property type="component" value="Unassembled WGS sequence"/>
</dbReference>
<name>V4N1H7_EUTSA</name>
<proteinExistence type="inferred from homology"/>
<feature type="domain" description="EF-hand" evidence="7">
    <location>
        <begin position="113"/>
        <end position="148"/>
    </location>
</feature>
<dbReference type="FunFam" id="1.10.238.10:FF:000089">
    <property type="entry name" value="calmodulin-like protein 3"/>
    <property type="match status" value="1"/>
</dbReference>
<gene>
    <name evidence="8" type="ORF">EUTSA_v10001753mg</name>
</gene>
<dbReference type="Pfam" id="PF13499">
    <property type="entry name" value="EF-hand_7"/>
    <property type="match status" value="2"/>
</dbReference>
<dbReference type="PANTHER" id="PTHR10891">
    <property type="entry name" value="EF-HAND CALCIUM-BINDING DOMAIN CONTAINING PROTEIN"/>
    <property type="match status" value="1"/>
</dbReference>
<dbReference type="FunFam" id="1.10.238.10:FF:000503">
    <property type="entry name" value="Calmodulin-like protein 5"/>
    <property type="match status" value="1"/>
</dbReference>
<feature type="domain" description="EF-hand" evidence="7">
    <location>
        <begin position="149"/>
        <end position="184"/>
    </location>
</feature>
<reference evidence="8 9" key="1">
    <citation type="journal article" date="2013" name="Front. Plant Sci.">
        <title>The Reference Genome of the Halophytic Plant Eutrema salsugineum.</title>
        <authorList>
            <person name="Yang R."/>
            <person name="Jarvis D.E."/>
            <person name="Chen H."/>
            <person name="Beilstein M.A."/>
            <person name="Grimwood J."/>
            <person name="Jenkins J."/>
            <person name="Shu S."/>
            <person name="Prochnik S."/>
            <person name="Xin M."/>
            <person name="Ma C."/>
            <person name="Schmutz J."/>
            <person name="Wing R.A."/>
            <person name="Mitchell-Olds T."/>
            <person name="Schumaker K.S."/>
            <person name="Wang X."/>
        </authorList>
    </citation>
    <scope>NUCLEOTIDE SEQUENCE [LARGE SCALE GENOMIC DNA]</scope>
</reference>
<keyword evidence="5" id="KW-0106">Calcium</keyword>
<sequence length="267" mass="29972">MVVEQVGPRGRSKPTEWRQPSGDQQFPSFSLSPNLCFQALCFHQISENKSFDSAVMVRIFLLYNLLNSFLLSLVPKKLRSLFPLSWFDKTLHKTSPSSMLPSPSPSSAPTKRTDPSELKRVFQMFDKNGDGRITKEELNDSLENLGIYIPDKDLTQMIHKIDANGDGCVDIDEFESLYSSIVDEHHNDGETEEEDMKDAFNVFDQDGDGFITVEELKSVMASLGLKQGKTLDGCKKMIMQVDADGDGRVNYKEFLQMMKGGGFSSSN</sequence>
<feature type="region of interest" description="Disordered" evidence="6">
    <location>
        <begin position="94"/>
        <end position="114"/>
    </location>
</feature>
<evidence type="ECO:0000256" key="4">
    <source>
        <dbReference type="ARBA" id="ARBA00022737"/>
    </source>
</evidence>
<dbReference type="eggNOG" id="KOG0027">
    <property type="taxonomic scope" value="Eukaryota"/>
</dbReference>
<evidence type="ECO:0000313" key="9">
    <source>
        <dbReference type="Proteomes" id="UP000030689"/>
    </source>
</evidence>
<comment type="function">
    <text evidence="1">Potential calcium sensor.</text>
</comment>
<dbReference type="AlphaFoldDB" id="V4N1H7"/>
<dbReference type="InterPro" id="IPR011992">
    <property type="entry name" value="EF-hand-dom_pair"/>
</dbReference>
<evidence type="ECO:0000313" key="8">
    <source>
        <dbReference type="EMBL" id="ESQ38946.1"/>
    </source>
</evidence>
<feature type="domain" description="EF-hand" evidence="7">
    <location>
        <begin position="191"/>
        <end position="226"/>
    </location>
</feature>
<feature type="compositionally biased region" description="Low complexity" evidence="6">
    <location>
        <begin position="95"/>
        <end position="109"/>
    </location>
</feature>
<feature type="domain" description="EF-hand" evidence="7">
    <location>
        <begin position="229"/>
        <end position="264"/>
    </location>
</feature>
<dbReference type="CDD" id="cd00051">
    <property type="entry name" value="EFh"/>
    <property type="match status" value="2"/>
</dbReference>
<accession>V4N1H7</accession>
<dbReference type="OMA" id="HQISENK"/>
<dbReference type="InterPro" id="IPR002048">
    <property type="entry name" value="EF_hand_dom"/>
</dbReference>
<evidence type="ECO:0000259" key="7">
    <source>
        <dbReference type="PROSITE" id="PS50222"/>
    </source>
</evidence>
<dbReference type="STRING" id="72664.V4N1H7"/>
<dbReference type="PROSITE" id="PS00018">
    <property type="entry name" value="EF_HAND_1"/>
    <property type="match status" value="4"/>
</dbReference>
<dbReference type="SMART" id="SM00054">
    <property type="entry name" value="EFh"/>
    <property type="match status" value="4"/>
</dbReference>
<keyword evidence="4" id="KW-0677">Repeat</keyword>
<keyword evidence="3" id="KW-0479">Metal-binding</keyword>